<feature type="compositionally biased region" description="Basic residues" evidence="1">
    <location>
        <begin position="111"/>
        <end position="123"/>
    </location>
</feature>
<evidence type="ECO:0000256" key="2">
    <source>
        <dbReference type="SAM" id="Phobius"/>
    </source>
</evidence>
<comment type="caution">
    <text evidence="3">The sequence shown here is derived from an EMBL/GenBank/DDBJ whole genome shotgun (WGS) entry which is preliminary data.</text>
</comment>
<feature type="transmembrane region" description="Helical" evidence="2">
    <location>
        <begin position="24"/>
        <end position="46"/>
    </location>
</feature>
<reference evidence="3 4" key="1">
    <citation type="submission" date="2016-07" db="EMBL/GenBank/DDBJ databases">
        <title>Draft genome of Scalindua rubra, obtained from a brine-seawater interface in the Red Sea, sheds light on salt adaptation in anammox bacteria.</title>
        <authorList>
            <person name="Speth D.R."/>
            <person name="Lagkouvardos I."/>
            <person name="Wang Y."/>
            <person name="Qian P.-Y."/>
            <person name="Dutilh B.E."/>
            <person name="Jetten M.S."/>
        </authorList>
    </citation>
    <scope>NUCLEOTIDE SEQUENCE [LARGE SCALE GENOMIC DNA]</scope>
    <source>
        <strain evidence="3">BSI-1</strain>
    </source>
</reference>
<name>A0A1E3X6I7_9BACT</name>
<gene>
    <name evidence="3" type="ORF">SCARUB_03641</name>
</gene>
<sequence>METKKRTVHAHHRKSLKWFLRNNYIFLAIIGAICVILALVFSFEVYNFERIKGMEALLDKSTHTIHRKTGLTNQDVEKLRKVYPNFDWEKTWDRSRWLTGKKQLREERSRAMARKKFERRKTRPKEFFR</sequence>
<keyword evidence="2" id="KW-0812">Transmembrane</keyword>
<keyword evidence="2" id="KW-0472">Membrane</keyword>
<keyword evidence="2" id="KW-1133">Transmembrane helix</keyword>
<evidence type="ECO:0000313" key="4">
    <source>
        <dbReference type="Proteomes" id="UP000094056"/>
    </source>
</evidence>
<accession>A0A1E3X6I7</accession>
<evidence type="ECO:0000256" key="1">
    <source>
        <dbReference type="SAM" id="MobiDB-lite"/>
    </source>
</evidence>
<dbReference type="AlphaFoldDB" id="A0A1E3X6I7"/>
<dbReference type="Proteomes" id="UP000094056">
    <property type="component" value="Unassembled WGS sequence"/>
</dbReference>
<proteinExistence type="predicted"/>
<protein>
    <submittedName>
        <fullName evidence="3">Uncharacterized protein</fullName>
    </submittedName>
</protein>
<organism evidence="3 4">
    <name type="scientific">Candidatus Scalindua rubra</name>
    <dbReference type="NCBI Taxonomy" id="1872076"/>
    <lineage>
        <taxon>Bacteria</taxon>
        <taxon>Pseudomonadati</taxon>
        <taxon>Planctomycetota</taxon>
        <taxon>Candidatus Brocadiia</taxon>
        <taxon>Candidatus Brocadiales</taxon>
        <taxon>Candidatus Scalinduaceae</taxon>
        <taxon>Candidatus Scalindua</taxon>
    </lineage>
</organism>
<dbReference type="EMBL" id="MAYW01000132">
    <property type="protein sequence ID" value="ODS31247.1"/>
    <property type="molecule type" value="Genomic_DNA"/>
</dbReference>
<feature type="region of interest" description="Disordered" evidence="1">
    <location>
        <begin position="108"/>
        <end position="129"/>
    </location>
</feature>
<evidence type="ECO:0000313" key="3">
    <source>
        <dbReference type="EMBL" id="ODS31247.1"/>
    </source>
</evidence>